<keyword evidence="2" id="KW-1185">Reference proteome</keyword>
<organism evidence="1 2">
    <name type="scientific">Macrosiphum euphorbiae</name>
    <name type="common">potato aphid</name>
    <dbReference type="NCBI Taxonomy" id="13131"/>
    <lineage>
        <taxon>Eukaryota</taxon>
        <taxon>Metazoa</taxon>
        <taxon>Ecdysozoa</taxon>
        <taxon>Arthropoda</taxon>
        <taxon>Hexapoda</taxon>
        <taxon>Insecta</taxon>
        <taxon>Pterygota</taxon>
        <taxon>Neoptera</taxon>
        <taxon>Paraneoptera</taxon>
        <taxon>Hemiptera</taxon>
        <taxon>Sternorrhyncha</taxon>
        <taxon>Aphidomorpha</taxon>
        <taxon>Aphidoidea</taxon>
        <taxon>Aphididae</taxon>
        <taxon>Macrosiphini</taxon>
        <taxon>Macrosiphum</taxon>
    </lineage>
</organism>
<sequence length="176" mass="19559">MPNWDTYKIKILNGNKTYGNFNKAWHTHVKIKYSSTETNDYLYQNQKKPKFNMSSSDESDDLDPGYSIMPITLSASHAISISETFIPSTTNNENMVHYTNLLPLSTLGTMTNNIPATVTSGALTNNIPGTVTSNKSQDSQELLYSTNINDELLSNFNELVSSQHNISEINGISPQS</sequence>
<evidence type="ECO:0000313" key="1">
    <source>
        <dbReference type="EMBL" id="CAI6377865.1"/>
    </source>
</evidence>
<dbReference type="Proteomes" id="UP001160148">
    <property type="component" value="Unassembled WGS sequence"/>
</dbReference>
<dbReference type="AlphaFoldDB" id="A0AAV0YA88"/>
<comment type="caution">
    <text evidence="1">The sequence shown here is derived from an EMBL/GenBank/DDBJ whole genome shotgun (WGS) entry which is preliminary data.</text>
</comment>
<evidence type="ECO:0000313" key="2">
    <source>
        <dbReference type="Proteomes" id="UP001160148"/>
    </source>
</evidence>
<protein>
    <submittedName>
        <fullName evidence="1">Uncharacterized protein</fullName>
    </submittedName>
</protein>
<reference evidence="1 2" key="1">
    <citation type="submission" date="2023-01" db="EMBL/GenBank/DDBJ databases">
        <authorList>
            <person name="Whitehead M."/>
        </authorList>
    </citation>
    <scope>NUCLEOTIDE SEQUENCE [LARGE SCALE GENOMIC DNA]</scope>
</reference>
<gene>
    <name evidence="1" type="ORF">MEUPH1_LOCUS31063</name>
</gene>
<proteinExistence type="predicted"/>
<name>A0AAV0YA88_9HEMI</name>
<accession>A0AAV0YA88</accession>
<dbReference type="EMBL" id="CARXXK010001904">
    <property type="protein sequence ID" value="CAI6377865.1"/>
    <property type="molecule type" value="Genomic_DNA"/>
</dbReference>